<evidence type="ECO:0000259" key="12">
    <source>
        <dbReference type="PROSITE" id="PS50262"/>
    </source>
</evidence>
<dbReference type="GO" id="GO:0004930">
    <property type="term" value="F:G protein-coupled receptor activity"/>
    <property type="evidence" value="ECO:0007669"/>
    <property type="project" value="UniProtKB-KW"/>
</dbReference>
<feature type="transmembrane region" description="Helical" evidence="11">
    <location>
        <begin position="35"/>
        <end position="53"/>
    </location>
</feature>
<keyword evidence="4 11" id="KW-0812">Transmembrane</keyword>
<evidence type="ECO:0000256" key="5">
    <source>
        <dbReference type="ARBA" id="ARBA00022725"/>
    </source>
</evidence>
<feature type="transmembrane region" description="Helical" evidence="11">
    <location>
        <begin position="198"/>
        <end position="223"/>
    </location>
</feature>
<dbReference type="InterPro" id="IPR000725">
    <property type="entry name" value="Olfact_rcpt"/>
</dbReference>
<dbReference type="Gene3D" id="1.20.1070.10">
    <property type="entry name" value="Rhodopsin 7-helix transmembrane proteins"/>
    <property type="match status" value="1"/>
</dbReference>
<keyword evidence="10" id="KW-0807">Transducer</keyword>
<dbReference type="InterPro" id="IPR000276">
    <property type="entry name" value="GPCR_Rhodpsn"/>
</dbReference>
<dbReference type="EMBL" id="VWZI01016496">
    <property type="protein sequence ID" value="NXG49754.1"/>
    <property type="molecule type" value="Genomic_DNA"/>
</dbReference>
<gene>
    <name evidence="13" type="primary">Or51e2</name>
    <name evidence="13" type="ORF">PSIHAE_R09816</name>
</gene>
<dbReference type="Pfam" id="PF13853">
    <property type="entry name" value="7tm_4"/>
    <property type="match status" value="1"/>
</dbReference>
<comment type="caution">
    <text evidence="13">The sequence shown here is derived from an EMBL/GenBank/DDBJ whole genome shotgun (WGS) entry which is preliminary data.</text>
</comment>
<evidence type="ECO:0000313" key="14">
    <source>
        <dbReference type="Proteomes" id="UP000574528"/>
    </source>
</evidence>
<evidence type="ECO:0000256" key="2">
    <source>
        <dbReference type="ARBA" id="ARBA00022475"/>
    </source>
</evidence>
<dbReference type="FunFam" id="1.20.1070.10:FF:000013">
    <property type="entry name" value="Olfactory receptor"/>
    <property type="match status" value="1"/>
</dbReference>
<dbReference type="PANTHER" id="PTHR26450:SF92">
    <property type="entry name" value="OLFACTORY RECEPTOR 51E2"/>
    <property type="match status" value="1"/>
</dbReference>
<keyword evidence="14" id="KW-1185">Reference proteome</keyword>
<evidence type="ECO:0000313" key="13">
    <source>
        <dbReference type="EMBL" id="NXG49754.1"/>
    </source>
</evidence>
<keyword evidence="5" id="KW-0552">Olfaction</keyword>
<keyword evidence="9" id="KW-0675">Receptor</keyword>
<dbReference type="Proteomes" id="UP000574528">
    <property type="component" value="Unassembled WGS sequence"/>
</dbReference>
<feature type="transmembrane region" description="Helical" evidence="11">
    <location>
        <begin position="244"/>
        <end position="267"/>
    </location>
</feature>
<evidence type="ECO:0000256" key="1">
    <source>
        <dbReference type="ARBA" id="ARBA00004651"/>
    </source>
</evidence>
<dbReference type="OrthoDB" id="6144443at2759"/>
<evidence type="ECO:0000256" key="3">
    <source>
        <dbReference type="ARBA" id="ARBA00022606"/>
    </source>
</evidence>
<dbReference type="PRINTS" id="PR00245">
    <property type="entry name" value="OLFACTORYR"/>
</dbReference>
<dbReference type="GO" id="GO:0004984">
    <property type="term" value="F:olfactory receptor activity"/>
    <property type="evidence" value="ECO:0007669"/>
    <property type="project" value="InterPro"/>
</dbReference>
<feature type="transmembrane region" description="Helical" evidence="11">
    <location>
        <begin position="273"/>
        <end position="296"/>
    </location>
</feature>
<keyword evidence="6 11" id="KW-1133">Transmembrane helix</keyword>
<evidence type="ECO:0000256" key="7">
    <source>
        <dbReference type="ARBA" id="ARBA00023040"/>
    </source>
</evidence>
<evidence type="ECO:0000256" key="8">
    <source>
        <dbReference type="ARBA" id="ARBA00023136"/>
    </source>
</evidence>
<feature type="domain" description="G-protein coupled receptors family 1 profile" evidence="12">
    <location>
        <begin position="43"/>
        <end position="294"/>
    </location>
</feature>
<dbReference type="GO" id="GO:0005886">
    <property type="term" value="C:plasma membrane"/>
    <property type="evidence" value="ECO:0007669"/>
    <property type="project" value="UniProtKB-SubCell"/>
</dbReference>
<reference evidence="13 14" key="1">
    <citation type="submission" date="2019-09" db="EMBL/GenBank/DDBJ databases">
        <title>Bird 10,000 Genomes (B10K) Project - Family phase.</title>
        <authorList>
            <person name="Zhang G."/>
        </authorList>
    </citation>
    <scope>NUCLEOTIDE SEQUENCE [LARGE SCALE GENOMIC DNA]</scope>
    <source>
        <strain evidence="13">B10K-DU-001-24</strain>
        <tissue evidence="13">Muscle</tissue>
    </source>
</reference>
<sequence length="309" mass="33427">MQPFSNTSSPPGPTFFILATTTPGWQLVHCWASSFFYALALVANFSVLLAVGLEPSLHLPNFFFLSMLAALDLAQATTTLPRALSSSCWGSRRISLGGCLLQMFLIHSLSAAESSLLLAMAMDLYVAICHPLRHAALLTPGTTAQIGLLALARGVVFFSPLPLLLLPLPFCGPKLLSHPFCLHQDVMNLACADISPSLVYGLAAVLLVMGVDLLLICLSYLLIFKAISRLASWRERLKALGTCLAHLGLVLTFYLPLVGLSLLHRFGKGWAPLAHVVMGEVYVLVPSVANPIIYGVRTKLIRRRLLALV</sequence>
<dbReference type="PROSITE" id="PS50262">
    <property type="entry name" value="G_PROTEIN_RECEP_F1_2"/>
    <property type="match status" value="1"/>
</dbReference>
<feature type="non-terminal residue" evidence="13">
    <location>
        <position position="309"/>
    </location>
</feature>
<dbReference type="PRINTS" id="PR00237">
    <property type="entry name" value="GPCRRHODOPSN"/>
</dbReference>
<accession>A0A7K9CAT8</accession>
<dbReference type="AlphaFoldDB" id="A0A7K9CAT8"/>
<feature type="transmembrane region" description="Helical" evidence="11">
    <location>
        <begin position="146"/>
        <end position="170"/>
    </location>
</feature>
<dbReference type="PANTHER" id="PTHR26450">
    <property type="entry name" value="OLFACTORY RECEPTOR 56B1-RELATED"/>
    <property type="match status" value="1"/>
</dbReference>
<comment type="subcellular location">
    <subcellularLocation>
        <location evidence="1">Cell membrane</location>
        <topology evidence="1">Multi-pass membrane protein</topology>
    </subcellularLocation>
</comment>
<name>A0A7K9CAT8_9PICI</name>
<evidence type="ECO:0000256" key="6">
    <source>
        <dbReference type="ARBA" id="ARBA00022989"/>
    </source>
</evidence>
<feature type="non-terminal residue" evidence="13">
    <location>
        <position position="1"/>
    </location>
</feature>
<proteinExistence type="predicted"/>
<keyword evidence="2" id="KW-1003">Cell membrane</keyword>
<evidence type="ECO:0000256" key="10">
    <source>
        <dbReference type="ARBA" id="ARBA00023224"/>
    </source>
</evidence>
<keyword evidence="8 11" id="KW-0472">Membrane</keyword>
<evidence type="ECO:0000256" key="4">
    <source>
        <dbReference type="ARBA" id="ARBA00022692"/>
    </source>
</evidence>
<dbReference type="InterPro" id="IPR050402">
    <property type="entry name" value="OR51/52/56-like"/>
</dbReference>
<protein>
    <submittedName>
        <fullName evidence="13">O51E2 protein</fullName>
    </submittedName>
</protein>
<organism evidence="13 14">
    <name type="scientific">Psilopogon haemacephalus</name>
    <name type="common">coppersmith barbet</name>
    <dbReference type="NCBI Taxonomy" id="2585815"/>
    <lineage>
        <taxon>Eukaryota</taxon>
        <taxon>Metazoa</taxon>
        <taxon>Chordata</taxon>
        <taxon>Craniata</taxon>
        <taxon>Vertebrata</taxon>
        <taxon>Euteleostomi</taxon>
        <taxon>Archelosauria</taxon>
        <taxon>Archosauria</taxon>
        <taxon>Dinosauria</taxon>
        <taxon>Saurischia</taxon>
        <taxon>Theropoda</taxon>
        <taxon>Coelurosauria</taxon>
        <taxon>Aves</taxon>
        <taxon>Neognathae</taxon>
        <taxon>Neoaves</taxon>
        <taxon>Telluraves</taxon>
        <taxon>Coraciimorphae</taxon>
        <taxon>Piciformes</taxon>
        <taxon>Megalaimidae</taxon>
        <taxon>Psilopogon</taxon>
    </lineage>
</organism>
<dbReference type="InterPro" id="IPR017452">
    <property type="entry name" value="GPCR_Rhodpsn_7TM"/>
</dbReference>
<evidence type="ECO:0000256" key="9">
    <source>
        <dbReference type="ARBA" id="ARBA00023170"/>
    </source>
</evidence>
<dbReference type="SUPFAM" id="SSF81321">
    <property type="entry name" value="Family A G protein-coupled receptor-like"/>
    <property type="match status" value="1"/>
</dbReference>
<evidence type="ECO:0000256" key="11">
    <source>
        <dbReference type="SAM" id="Phobius"/>
    </source>
</evidence>
<keyword evidence="3" id="KW-0716">Sensory transduction</keyword>
<keyword evidence="7" id="KW-0297">G-protein coupled receptor</keyword>